<protein>
    <submittedName>
        <fullName evidence="2">Uncharacterized protein</fullName>
    </submittedName>
</protein>
<keyword evidence="1" id="KW-0812">Transmembrane</keyword>
<gene>
    <name evidence="2" type="ORF">ACJMK2_006503</name>
</gene>
<feature type="transmembrane region" description="Helical" evidence="1">
    <location>
        <begin position="36"/>
        <end position="54"/>
    </location>
</feature>
<evidence type="ECO:0000313" key="3">
    <source>
        <dbReference type="Proteomes" id="UP001634394"/>
    </source>
</evidence>
<dbReference type="AlphaFoldDB" id="A0ABD3VWG7"/>
<organism evidence="2 3">
    <name type="scientific">Sinanodonta woodiana</name>
    <name type="common">Chinese pond mussel</name>
    <name type="synonym">Anodonta woodiana</name>
    <dbReference type="NCBI Taxonomy" id="1069815"/>
    <lineage>
        <taxon>Eukaryota</taxon>
        <taxon>Metazoa</taxon>
        <taxon>Spiralia</taxon>
        <taxon>Lophotrochozoa</taxon>
        <taxon>Mollusca</taxon>
        <taxon>Bivalvia</taxon>
        <taxon>Autobranchia</taxon>
        <taxon>Heteroconchia</taxon>
        <taxon>Palaeoheterodonta</taxon>
        <taxon>Unionida</taxon>
        <taxon>Unionoidea</taxon>
        <taxon>Unionidae</taxon>
        <taxon>Unioninae</taxon>
        <taxon>Sinanodonta</taxon>
    </lineage>
</organism>
<keyword evidence="1" id="KW-0472">Membrane</keyword>
<evidence type="ECO:0000256" key="1">
    <source>
        <dbReference type="SAM" id="Phobius"/>
    </source>
</evidence>
<comment type="caution">
    <text evidence="2">The sequence shown here is derived from an EMBL/GenBank/DDBJ whole genome shotgun (WGS) entry which is preliminary data.</text>
</comment>
<sequence length="117" mass="13849">MEAFTYENVYYDECIIRQKVCLLPPVSRPTKIRENVFRIMSASGLIVCIVYIFFIKRISPLQMATTDEKHVLDERIVEMKERCSNSSWQNDLPRLSSMNNIMDWLFKTYSECPVQQN</sequence>
<keyword evidence="3" id="KW-1185">Reference proteome</keyword>
<evidence type="ECO:0000313" key="2">
    <source>
        <dbReference type="EMBL" id="KAL3864853.1"/>
    </source>
</evidence>
<keyword evidence="1" id="KW-1133">Transmembrane helix</keyword>
<proteinExistence type="predicted"/>
<accession>A0ABD3VWG7</accession>
<dbReference type="Proteomes" id="UP001634394">
    <property type="component" value="Unassembled WGS sequence"/>
</dbReference>
<name>A0ABD3VWG7_SINWO</name>
<dbReference type="EMBL" id="JBJQND010000010">
    <property type="protein sequence ID" value="KAL3864853.1"/>
    <property type="molecule type" value="Genomic_DNA"/>
</dbReference>
<reference evidence="2 3" key="1">
    <citation type="submission" date="2024-11" db="EMBL/GenBank/DDBJ databases">
        <title>Chromosome-level genome assembly of the freshwater bivalve Anodonta woodiana.</title>
        <authorList>
            <person name="Chen X."/>
        </authorList>
    </citation>
    <scope>NUCLEOTIDE SEQUENCE [LARGE SCALE GENOMIC DNA]</scope>
    <source>
        <strain evidence="2">MN2024</strain>
        <tissue evidence="2">Gills</tissue>
    </source>
</reference>